<keyword evidence="7" id="KW-1185">Reference proteome</keyword>
<gene>
    <name evidence="6" type="ORF">PAAG_02279</name>
</gene>
<dbReference type="Gene3D" id="3.40.50.720">
    <property type="entry name" value="NAD(P)-binding Rossmann-like Domain"/>
    <property type="match status" value="1"/>
</dbReference>
<protein>
    <submittedName>
        <fullName evidence="6">Oxidoreductase</fullName>
    </submittedName>
</protein>
<proteinExistence type="inferred from homology"/>
<keyword evidence="5" id="KW-1133">Transmembrane helix</keyword>
<feature type="transmembrane region" description="Helical" evidence="5">
    <location>
        <begin position="354"/>
        <end position="376"/>
    </location>
</feature>
<dbReference type="GO" id="GO:0016491">
    <property type="term" value="F:oxidoreductase activity"/>
    <property type="evidence" value="ECO:0007669"/>
    <property type="project" value="UniProtKB-KW"/>
</dbReference>
<dbReference type="InterPro" id="IPR002347">
    <property type="entry name" value="SDR_fam"/>
</dbReference>
<dbReference type="AlphaFoldDB" id="C1GVK2"/>
<dbReference type="OrthoDB" id="191979at2759"/>
<keyword evidence="5" id="KW-0812">Transmembrane</keyword>
<dbReference type="GeneID" id="9098920"/>
<comment type="similarity">
    <text evidence="1">Belongs to the short-chain dehydrogenases/reductases (SDR) family.</text>
</comment>
<evidence type="ECO:0000256" key="4">
    <source>
        <dbReference type="SAM" id="MobiDB-lite"/>
    </source>
</evidence>
<dbReference type="PROSITE" id="PS00061">
    <property type="entry name" value="ADH_SHORT"/>
    <property type="match status" value="1"/>
</dbReference>
<dbReference type="Pfam" id="PF00106">
    <property type="entry name" value="adh_short"/>
    <property type="match status" value="1"/>
</dbReference>
<feature type="transmembrane region" description="Helical" evidence="5">
    <location>
        <begin position="20"/>
        <end position="40"/>
    </location>
</feature>
<feature type="compositionally biased region" description="Low complexity" evidence="4">
    <location>
        <begin position="433"/>
        <end position="457"/>
    </location>
</feature>
<dbReference type="OMA" id="NYLANYH"/>
<evidence type="ECO:0000313" key="6">
    <source>
        <dbReference type="EMBL" id="EEH40224.2"/>
    </source>
</evidence>
<feature type="compositionally biased region" description="Basic and acidic residues" evidence="4">
    <location>
        <begin position="423"/>
        <end position="432"/>
    </location>
</feature>
<evidence type="ECO:0000313" key="7">
    <source>
        <dbReference type="Proteomes" id="UP000002059"/>
    </source>
</evidence>
<dbReference type="VEuPathDB" id="FungiDB:PAAG_02279"/>
<evidence type="ECO:0000256" key="3">
    <source>
        <dbReference type="ARBA" id="ARBA00023002"/>
    </source>
</evidence>
<sequence length="491" mass="53303">MPVPLLAHGVVDGISTIPYAVPILKTSPWIVLVALLKRYFGGARNTSDRRMYSKVVMITGGTSGIGASIAQRLASQGAQIILLTQHAPSDPFLIDYVEDLRNSTGNQLVYAEQVDLSSLYSVRTFATKWVDNAPPRRLDMIILCANIMKPSRAKPRTTIDSLDEEWQVNYLANYHLLSILSPALRAQPADRDVRVIFGTCSSYIGATLDFKHLEDSTMRPAAAKPFSSSKPATNRSSNSTTKPSKSPNKNTAHSTQAAQSSMYATSKLALMIFAKSFQSHLSAYQRPDKQPCNTRVLVVDPGFSRTPGTRRWLTAGSLFGLIIYLITWPIWWLVLKSPQQGAQSFLTAAMEAVYGAPAANIGGVRVGAGIAGGMLIKECRERDVLRKEIVDEHVGKQLWEFSSWQIELREKEGAVRRALEKKKREVERKKEGAAGSTAAAATAITSTTSATSAAAAGVNGGDDGDTDSSQRQGSGQQKPGSRPSRMAKTDT</sequence>
<accession>C1GVK2</accession>
<dbReference type="RefSeq" id="XP_015701639.1">
    <property type="nucleotide sequence ID" value="XM_015844591.1"/>
</dbReference>
<dbReference type="STRING" id="502779.C1GVK2"/>
<keyword evidence="5" id="KW-0472">Membrane</keyword>
<feature type="region of interest" description="Disordered" evidence="4">
    <location>
        <begin position="221"/>
        <end position="257"/>
    </location>
</feature>
<dbReference type="InterPro" id="IPR036291">
    <property type="entry name" value="NAD(P)-bd_dom_sf"/>
</dbReference>
<dbReference type="Proteomes" id="UP000002059">
    <property type="component" value="Partially assembled WGS sequence"/>
</dbReference>
<dbReference type="PANTHER" id="PTHR24320:SF285">
    <property type="entry name" value="RETINOL DEHYDROGENASE 14"/>
    <property type="match status" value="1"/>
</dbReference>
<feature type="transmembrane region" description="Helical" evidence="5">
    <location>
        <begin position="312"/>
        <end position="334"/>
    </location>
</feature>
<dbReference type="PRINTS" id="PR00081">
    <property type="entry name" value="GDHRDH"/>
</dbReference>
<keyword evidence="2" id="KW-0521">NADP</keyword>
<organism evidence="6 7">
    <name type="scientific">Paracoccidioides lutzii (strain ATCC MYA-826 / Pb01)</name>
    <name type="common">Paracoccidioides brasiliensis</name>
    <dbReference type="NCBI Taxonomy" id="502779"/>
    <lineage>
        <taxon>Eukaryota</taxon>
        <taxon>Fungi</taxon>
        <taxon>Dikarya</taxon>
        <taxon>Ascomycota</taxon>
        <taxon>Pezizomycotina</taxon>
        <taxon>Eurotiomycetes</taxon>
        <taxon>Eurotiomycetidae</taxon>
        <taxon>Onygenales</taxon>
        <taxon>Ajellomycetaceae</taxon>
        <taxon>Paracoccidioides</taxon>
    </lineage>
</organism>
<dbReference type="SUPFAM" id="SSF51735">
    <property type="entry name" value="NAD(P)-binding Rossmann-fold domains"/>
    <property type="match status" value="1"/>
</dbReference>
<feature type="compositionally biased region" description="Low complexity" evidence="4">
    <location>
        <begin position="467"/>
        <end position="477"/>
    </location>
</feature>
<keyword evidence="3" id="KW-0560">Oxidoreductase</keyword>
<dbReference type="PANTHER" id="PTHR24320">
    <property type="entry name" value="RETINOL DEHYDROGENASE"/>
    <property type="match status" value="1"/>
</dbReference>
<dbReference type="KEGG" id="pbl:PAAG_02279"/>
<dbReference type="HOGENOM" id="CLU_010194_44_1_1"/>
<dbReference type="EMBL" id="KN293996">
    <property type="protein sequence ID" value="EEH40224.2"/>
    <property type="molecule type" value="Genomic_DNA"/>
</dbReference>
<feature type="compositionally biased region" description="Low complexity" evidence="4">
    <location>
        <begin position="221"/>
        <end position="251"/>
    </location>
</feature>
<evidence type="ECO:0000256" key="2">
    <source>
        <dbReference type="ARBA" id="ARBA00022857"/>
    </source>
</evidence>
<evidence type="ECO:0000256" key="1">
    <source>
        <dbReference type="ARBA" id="ARBA00006484"/>
    </source>
</evidence>
<dbReference type="eggNOG" id="KOG1208">
    <property type="taxonomic scope" value="Eukaryota"/>
</dbReference>
<feature type="region of interest" description="Disordered" evidence="4">
    <location>
        <begin position="423"/>
        <end position="491"/>
    </location>
</feature>
<reference evidence="6 7" key="1">
    <citation type="journal article" date="2011" name="PLoS Genet.">
        <title>Comparative genomic analysis of human fungal pathogens causing paracoccidioidomycosis.</title>
        <authorList>
            <person name="Desjardins C.A."/>
            <person name="Champion M.D."/>
            <person name="Holder J.W."/>
            <person name="Muszewska A."/>
            <person name="Goldberg J."/>
            <person name="Bailao A.M."/>
            <person name="Brigido M.M."/>
            <person name="Ferreira M.E."/>
            <person name="Garcia A.M."/>
            <person name="Grynberg M."/>
            <person name="Gujja S."/>
            <person name="Heiman D.I."/>
            <person name="Henn M.R."/>
            <person name="Kodira C.D."/>
            <person name="Leon-Narvaez H."/>
            <person name="Longo L.V."/>
            <person name="Ma L.J."/>
            <person name="Malavazi I."/>
            <person name="Matsuo A.L."/>
            <person name="Morais F.V."/>
            <person name="Pereira M."/>
            <person name="Rodriguez-Brito S."/>
            <person name="Sakthikumar S."/>
            <person name="Salem-Izacc S.M."/>
            <person name="Sykes S.M."/>
            <person name="Teixeira M.M."/>
            <person name="Vallejo M.C."/>
            <person name="Walter M.E."/>
            <person name="Yandava C."/>
            <person name="Young S."/>
            <person name="Zeng Q."/>
            <person name="Zucker J."/>
            <person name="Felipe M.S."/>
            <person name="Goldman G.H."/>
            <person name="Haas B.J."/>
            <person name="McEwen J.G."/>
            <person name="Nino-Vega G."/>
            <person name="Puccia R."/>
            <person name="San-Blas G."/>
            <person name="Soares C.M."/>
            <person name="Birren B.W."/>
            <person name="Cuomo C.A."/>
        </authorList>
    </citation>
    <scope>NUCLEOTIDE SEQUENCE [LARGE SCALE GENOMIC DNA]</scope>
    <source>
        <strain evidence="7">ATCC MYA-826 / Pb01</strain>
    </source>
</reference>
<evidence type="ECO:0000256" key="5">
    <source>
        <dbReference type="SAM" id="Phobius"/>
    </source>
</evidence>
<name>C1GVK2_PARBA</name>
<dbReference type="InterPro" id="IPR020904">
    <property type="entry name" value="Sc_DH/Rdtase_CS"/>
</dbReference>